<dbReference type="EMBL" id="CP103300">
    <property type="protein sequence ID" value="UYM14287.1"/>
    <property type="molecule type" value="Genomic_DNA"/>
</dbReference>
<sequence>MDIKKIRQALLLAQESILMPEGHKPKRQAVIRELRAAIKETQKQEKDHE</sequence>
<name>A0ABY6GNH2_9GAMM</name>
<protein>
    <recommendedName>
        <fullName evidence="3">50S ribosomal protein L29</fullName>
    </recommendedName>
</protein>
<reference evidence="1" key="1">
    <citation type="submission" date="2022-10" db="EMBL/GenBank/DDBJ databases">
        <title>Completed Genome Sequence of two octocoral isolated bacterium, Endozoicomonas euniceicola EF212T and Endozoicomonas gorgoniicola PS125T.</title>
        <authorList>
            <person name="Chiou Y.-J."/>
            <person name="Chen Y.-H."/>
        </authorList>
    </citation>
    <scope>NUCLEOTIDE SEQUENCE</scope>
    <source>
        <strain evidence="1">EF212</strain>
    </source>
</reference>
<keyword evidence="2" id="KW-1185">Reference proteome</keyword>
<dbReference type="RefSeq" id="WP_262595693.1">
    <property type="nucleotide sequence ID" value="NZ_CP103300.1"/>
</dbReference>
<organism evidence="1 2">
    <name type="scientific">Endozoicomonas euniceicola</name>
    <dbReference type="NCBI Taxonomy" id="1234143"/>
    <lineage>
        <taxon>Bacteria</taxon>
        <taxon>Pseudomonadati</taxon>
        <taxon>Pseudomonadota</taxon>
        <taxon>Gammaproteobacteria</taxon>
        <taxon>Oceanospirillales</taxon>
        <taxon>Endozoicomonadaceae</taxon>
        <taxon>Endozoicomonas</taxon>
    </lineage>
</organism>
<evidence type="ECO:0000313" key="1">
    <source>
        <dbReference type="EMBL" id="UYM14287.1"/>
    </source>
</evidence>
<evidence type="ECO:0008006" key="3">
    <source>
        <dbReference type="Google" id="ProtNLM"/>
    </source>
</evidence>
<proteinExistence type="predicted"/>
<accession>A0ABY6GNH2</accession>
<evidence type="ECO:0000313" key="2">
    <source>
        <dbReference type="Proteomes" id="UP001163255"/>
    </source>
</evidence>
<dbReference type="Proteomes" id="UP001163255">
    <property type="component" value="Chromosome"/>
</dbReference>
<gene>
    <name evidence="1" type="ORF">NX720_15420</name>
</gene>